<dbReference type="CDD" id="cd08916">
    <property type="entry name" value="TrHb3_P"/>
    <property type="match status" value="1"/>
</dbReference>
<keyword evidence="1" id="KW-0472">Membrane</keyword>
<name>A0A2S7KB10_9PROT</name>
<keyword evidence="1" id="KW-0812">Transmembrane</keyword>
<gene>
    <name evidence="2" type="ORF">CW354_02215</name>
</gene>
<feature type="transmembrane region" description="Helical" evidence="1">
    <location>
        <begin position="119"/>
        <end position="138"/>
    </location>
</feature>
<organism evidence="2 3">
    <name type="scientific">Hyphococcus luteus</name>
    <dbReference type="NCBI Taxonomy" id="2058213"/>
    <lineage>
        <taxon>Bacteria</taxon>
        <taxon>Pseudomonadati</taxon>
        <taxon>Pseudomonadota</taxon>
        <taxon>Alphaproteobacteria</taxon>
        <taxon>Parvularculales</taxon>
        <taxon>Parvularculaceae</taxon>
        <taxon>Hyphococcus</taxon>
    </lineage>
</organism>
<evidence type="ECO:0000313" key="3">
    <source>
        <dbReference type="Proteomes" id="UP000239504"/>
    </source>
</evidence>
<sequence length="230" mass="25829">MTDYWTSVLLDTERYHGNPILAHLQHSEIKREHFDLWLGLWRETAEEFCAPPAAAEFVRKAEDIGNSLKLNLYEKPNFRQSEYDPYLSSRLFTTQPDDQPGVAKPDINPAPASEIHPRIYSYVFGAYAWMLFSLWMALRSDGGAVFMIAISSFFLAMYAGVPYLLSALGRRYSGANAPKRNDFGTFLDKDISTFTGTITGREALIQITIIPILLALGMSAIALIISHARA</sequence>
<feature type="transmembrane region" description="Helical" evidence="1">
    <location>
        <begin position="145"/>
        <end position="165"/>
    </location>
</feature>
<dbReference type="Gene3D" id="1.10.490.10">
    <property type="entry name" value="Globins"/>
    <property type="match status" value="1"/>
</dbReference>
<reference evidence="2 3" key="1">
    <citation type="submission" date="2017-12" db="EMBL/GenBank/DDBJ databases">
        <authorList>
            <person name="Hurst M.R.H."/>
        </authorList>
    </citation>
    <scope>NUCLEOTIDE SEQUENCE [LARGE SCALE GENOMIC DNA]</scope>
    <source>
        <strain evidence="2 3">SY-3-19</strain>
    </source>
</reference>
<comment type="caution">
    <text evidence="2">The sequence shown here is derived from an EMBL/GenBank/DDBJ whole genome shotgun (WGS) entry which is preliminary data.</text>
</comment>
<feature type="transmembrane region" description="Helical" evidence="1">
    <location>
        <begin position="203"/>
        <end position="225"/>
    </location>
</feature>
<dbReference type="Proteomes" id="UP000239504">
    <property type="component" value="Unassembled WGS sequence"/>
</dbReference>
<evidence type="ECO:0000313" key="2">
    <source>
        <dbReference type="EMBL" id="PQA89695.1"/>
    </source>
</evidence>
<dbReference type="InterPro" id="IPR012292">
    <property type="entry name" value="Globin/Proto"/>
</dbReference>
<dbReference type="EMBL" id="PJCH01000001">
    <property type="protein sequence ID" value="PQA89695.1"/>
    <property type="molecule type" value="Genomic_DNA"/>
</dbReference>
<proteinExistence type="predicted"/>
<dbReference type="InterPro" id="IPR009050">
    <property type="entry name" value="Globin-like_sf"/>
</dbReference>
<dbReference type="GO" id="GO:0020037">
    <property type="term" value="F:heme binding"/>
    <property type="evidence" value="ECO:0007669"/>
    <property type="project" value="InterPro"/>
</dbReference>
<keyword evidence="1" id="KW-1133">Transmembrane helix</keyword>
<accession>A0A2S7KB10</accession>
<dbReference type="AlphaFoldDB" id="A0A2S7KB10"/>
<evidence type="ECO:0000256" key="1">
    <source>
        <dbReference type="SAM" id="Phobius"/>
    </source>
</evidence>
<dbReference type="GO" id="GO:0019825">
    <property type="term" value="F:oxygen binding"/>
    <property type="evidence" value="ECO:0007669"/>
    <property type="project" value="InterPro"/>
</dbReference>
<dbReference type="SUPFAM" id="SSF46458">
    <property type="entry name" value="Globin-like"/>
    <property type="match status" value="1"/>
</dbReference>
<keyword evidence="3" id="KW-1185">Reference proteome</keyword>
<protein>
    <submittedName>
        <fullName evidence="2">Uncharacterized protein</fullName>
    </submittedName>
</protein>